<evidence type="ECO:0000256" key="12">
    <source>
        <dbReference type="ARBA" id="ARBA00023170"/>
    </source>
</evidence>
<dbReference type="PROSITE" id="PS50227">
    <property type="entry name" value="G_PROTEIN_RECEP_F2_3"/>
    <property type="match status" value="1"/>
</dbReference>
<keyword evidence="27" id="KW-1185">Reference proteome</keyword>
<evidence type="ECO:0000256" key="1">
    <source>
        <dbReference type="ARBA" id="ARBA00004651"/>
    </source>
</evidence>
<keyword evidence="14" id="KW-0807">Transducer</keyword>
<dbReference type="CDD" id="cd15441">
    <property type="entry name" value="7tmB2_CELSR_Adhesion_IV"/>
    <property type="match status" value="1"/>
</dbReference>
<dbReference type="Pfam" id="PF00002">
    <property type="entry name" value="7tm_2"/>
    <property type="match status" value="2"/>
</dbReference>
<evidence type="ECO:0000256" key="16">
    <source>
        <dbReference type="PROSITE-ProRule" id="PRU00076"/>
    </source>
</evidence>
<evidence type="ECO:0000259" key="22">
    <source>
        <dbReference type="PROSITE" id="PS50027"/>
    </source>
</evidence>
<keyword evidence="11 16" id="KW-1015">Disulfide bond</keyword>
<keyword evidence="8 19" id="KW-1133">Transmembrane helix</keyword>
<dbReference type="SMART" id="SM00282">
    <property type="entry name" value="LamG"/>
    <property type="match status" value="2"/>
</dbReference>
<evidence type="ECO:0000256" key="7">
    <source>
        <dbReference type="ARBA" id="ARBA00022737"/>
    </source>
</evidence>
<feature type="compositionally biased region" description="Polar residues" evidence="18">
    <location>
        <begin position="1542"/>
        <end position="1552"/>
    </location>
</feature>
<feature type="disulfide bond" evidence="17">
    <location>
        <begin position="616"/>
        <end position="625"/>
    </location>
</feature>
<dbReference type="Pfam" id="PF02210">
    <property type="entry name" value="Laminin_G_2"/>
    <property type="match status" value="2"/>
</dbReference>
<dbReference type="InterPro" id="IPR057244">
    <property type="entry name" value="GAIN_B"/>
</dbReference>
<dbReference type="InterPro" id="IPR032471">
    <property type="entry name" value="AGRL2-4_GAIN_subdom_A"/>
</dbReference>
<dbReference type="InterPro" id="IPR000832">
    <property type="entry name" value="GPCR_2_secretin-like"/>
</dbReference>
<dbReference type="GO" id="GO:0004930">
    <property type="term" value="F:G protein-coupled receptor activity"/>
    <property type="evidence" value="ECO:0007669"/>
    <property type="project" value="UniProtKB-KW"/>
</dbReference>
<feature type="domain" description="EGF-like" evidence="21">
    <location>
        <begin position="457"/>
        <end position="493"/>
    </location>
</feature>
<name>A0A8X6K1E8_9ARAC</name>
<evidence type="ECO:0000256" key="10">
    <source>
        <dbReference type="ARBA" id="ARBA00023136"/>
    </source>
</evidence>
<keyword evidence="7" id="KW-0677">Repeat</keyword>
<dbReference type="PRINTS" id="PR00249">
    <property type="entry name" value="GPCRSECRETIN"/>
</dbReference>
<feature type="transmembrane region" description="Helical" evidence="19">
    <location>
        <begin position="1110"/>
        <end position="1127"/>
    </location>
</feature>
<dbReference type="FunFam" id="4.10.1240.10:FF:000021">
    <property type="entry name" value="Cadherin EGF LAG seven-pass G-type receptor"/>
    <property type="match status" value="1"/>
</dbReference>
<evidence type="ECO:0000256" key="9">
    <source>
        <dbReference type="ARBA" id="ARBA00023040"/>
    </source>
</evidence>
<dbReference type="Pfam" id="PF02793">
    <property type="entry name" value="HRM"/>
    <property type="match status" value="1"/>
</dbReference>
<feature type="disulfide bond" evidence="16">
    <location>
        <begin position="276"/>
        <end position="285"/>
    </location>
</feature>
<dbReference type="InterPro" id="IPR017981">
    <property type="entry name" value="GPCR_2-like_7TM"/>
</dbReference>
<keyword evidence="10 19" id="KW-0472">Membrane</keyword>
<feature type="domain" description="EGF-like" evidence="21">
    <location>
        <begin position="497"/>
        <end position="538"/>
    </location>
</feature>
<comment type="caution">
    <text evidence="26">The sequence shown here is derived from an EMBL/GenBank/DDBJ whole genome shotgun (WGS) entry which is preliminary data.</text>
</comment>
<dbReference type="GO" id="GO:0005509">
    <property type="term" value="F:calcium ion binding"/>
    <property type="evidence" value="ECO:0007669"/>
    <property type="project" value="InterPro"/>
</dbReference>
<feature type="transmembrane region" description="Helical" evidence="19">
    <location>
        <begin position="1319"/>
        <end position="1342"/>
    </location>
</feature>
<dbReference type="OrthoDB" id="26203at2759"/>
<dbReference type="Gene3D" id="2.10.25.10">
    <property type="entry name" value="Laminin"/>
    <property type="match status" value="2"/>
</dbReference>
<dbReference type="GO" id="GO:0007155">
    <property type="term" value="P:cell adhesion"/>
    <property type="evidence" value="ECO:0007669"/>
    <property type="project" value="UniProtKB-ARBA"/>
</dbReference>
<dbReference type="Pfam" id="PF00053">
    <property type="entry name" value="EGF_laminin"/>
    <property type="match status" value="1"/>
</dbReference>
<dbReference type="PANTHER" id="PTHR12011:SF347">
    <property type="entry name" value="FI21270P1-RELATED"/>
    <property type="match status" value="1"/>
</dbReference>
<feature type="domain" description="Laminin EGF-like" evidence="22">
    <location>
        <begin position="595"/>
        <end position="642"/>
    </location>
</feature>
<dbReference type="SMART" id="SM00180">
    <property type="entry name" value="EGF_Lam"/>
    <property type="match status" value="1"/>
</dbReference>
<evidence type="ECO:0000259" key="23">
    <source>
        <dbReference type="PROSITE" id="PS50221"/>
    </source>
</evidence>
<evidence type="ECO:0000256" key="18">
    <source>
        <dbReference type="SAM" id="MobiDB-lite"/>
    </source>
</evidence>
<keyword evidence="6" id="KW-0732">Signal</keyword>
<evidence type="ECO:0000256" key="4">
    <source>
        <dbReference type="ARBA" id="ARBA00022536"/>
    </source>
</evidence>
<keyword evidence="5 19" id="KW-0812">Transmembrane</keyword>
<dbReference type="InterPro" id="IPR002049">
    <property type="entry name" value="LE_dom"/>
</dbReference>
<evidence type="ECO:0000256" key="17">
    <source>
        <dbReference type="PROSITE-ProRule" id="PRU00460"/>
    </source>
</evidence>
<dbReference type="PANTHER" id="PTHR12011">
    <property type="entry name" value="ADHESION G-PROTEIN COUPLED RECEPTOR"/>
    <property type="match status" value="1"/>
</dbReference>
<dbReference type="Proteomes" id="UP000886998">
    <property type="component" value="Unassembled WGS sequence"/>
</dbReference>
<dbReference type="PROSITE" id="PS00022">
    <property type="entry name" value="EGF_1"/>
    <property type="match status" value="2"/>
</dbReference>
<dbReference type="PROSITE" id="PS01248">
    <property type="entry name" value="EGF_LAM_1"/>
    <property type="match status" value="1"/>
</dbReference>
<feature type="disulfide bond" evidence="17">
    <location>
        <begin position="597"/>
        <end position="614"/>
    </location>
</feature>
<feature type="domain" description="GAIN-B" evidence="23">
    <location>
        <begin position="883"/>
        <end position="1064"/>
    </location>
</feature>
<dbReference type="PROSITE" id="PS50261">
    <property type="entry name" value="G_PROTEIN_RECEP_F2_4"/>
    <property type="match status" value="1"/>
</dbReference>
<evidence type="ECO:0000256" key="14">
    <source>
        <dbReference type="ARBA" id="ARBA00023224"/>
    </source>
</evidence>
<comment type="caution">
    <text evidence="16">Lacks conserved residue(s) required for the propagation of feature annotation.</text>
</comment>
<feature type="disulfide bond" evidence="16">
    <location>
        <begin position="483"/>
        <end position="492"/>
    </location>
</feature>
<dbReference type="GO" id="GO:0005886">
    <property type="term" value="C:plasma membrane"/>
    <property type="evidence" value="ECO:0007669"/>
    <property type="project" value="UniProtKB-SubCell"/>
</dbReference>
<feature type="domain" description="EGF-like" evidence="21">
    <location>
        <begin position="250"/>
        <end position="286"/>
    </location>
</feature>
<evidence type="ECO:0000256" key="15">
    <source>
        <dbReference type="ARBA" id="ARBA00023292"/>
    </source>
</evidence>
<evidence type="ECO:0000256" key="13">
    <source>
        <dbReference type="ARBA" id="ARBA00023180"/>
    </source>
</evidence>
<keyword evidence="3" id="KW-1003">Cell membrane</keyword>
<feature type="non-terminal residue" evidence="26">
    <location>
        <position position="1"/>
    </location>
</feature>
<feature type="disulfide bond" evidence="16">
    <location>
        <begin position="528"/>
        <end position="537"/>
    </location>
</feature>
<sequence>RNCEVNQWEDRCRAHSSLCKGDSRCADLNDGGFGCENCSHASWSTRQCELRARSFTRGSFLTFPSLRQRHRLHIKLRFVTREKNALILYNGRYNDQHDFIAMEIIEGQLVVSFSLGANVSEVSAKVPGGLNDGQWHEAELSYLNRTATLSIDGCDMGVAVKYGDELNYKCANAVTHVLEPRCADLMQTCYRFLDLTGPLQIGGLPALPSDFQIKNKDFVGCIMDLYIDHQMVDLNTFVADNGTLVGCPQKKGFCHSQPCLNGGTCQEGWGSFHCHCPPGFGDKDCSANIEPVRHFMGDGFLIFTPHLRPIQTEWAVSISFRTRRKNGLLLKVQLGQSSHVSLEIWDGMIKYSFNEQSFLLKDKSVDDGMWHNVEAKWMTAGVWLNLDYGQYESVERLEGHIRGLYVGKVSVGGIQPSEGPENLAFFNGCIQDVRIDMNREAWLRPSLESNVKEGCRVQNPCHGNPCPQNSTCTDLWGHHECQCDMGFVGDQCLPVCEVNPCSPGSKCRPSSKFASLHDHHKYGYTCECDSLHTGEYCEVPLDHPCPSNWWGYPICGPCHCDTAKGYDANCNKTNGECTCEDKHFQPPHSDICFDCDCYATGSFGNRCDLITGQCKCRAGVIGRRCDSCSNPFAEVTLRGCEVVYDGCPQSFSMGIWWDRTLFDQESSHACPKGAVGKATRYCAQDTGWEEPDLFKCTSETFLELADQLAVIERDKLPLSTYFAVKISSELRLATNLTKNLYGSDILIVDRMLYHVLKYETEQGGLNLTHRQDKDFIQNLVEAASKILEPRYTEMWNRIATFTNTGPEHLVLMFEQYGKTLIQNQVDTFTEPFEVTSKNMVFGLDTVSASELWSFLPSESSGVNMTLNAETSQFVDLSDPEDGPSVLIPKYNNFPKCKKFSDDTTRAILPLKNLNIKAVEDTKNAKPKGMQVSREAAVIAYAIYPTVGQMLPDIYDMSVRQRFGIVLSANTPMITVVAKPANSSWTLKEPRHVRFKFKIHDVQDHSSPQCAYWDYSQGSRGKWSTDGCVTLGANFMSAHGIQPYVNCSCSHLSTFGVLMDITDKEYFMEESTAQDVVSYLGIVISLLMLLAAFLIFCLLRGPQTNSNTIHKNLVACIFLAQLLFLIALKLRRPLVQREFPCKVMAIMLHYMFLCVFSWMFLEAVHLYRMLTEMRDINHGQMRFYYSIGYGEHFPIGFNEEGFVRTYRFPGFTYPMKKPRAPAIVVGLSVGVRADQYGNYFFCWLSIYESVVWSLVGPICFVVLLNLGVFAMAIRASVQIKDTIMDFGNLRTVLWLGIVLLPLLGATWVLAILSVNESLEVLHYIFSLFSCITGIYIFVGYCIINKKVRQQLMHTWARLRGKKVPYDESLSGTRTTVVSRTRDSDSESDLSLDHASLDLASSHSSDEDEYNGDTWKKKASKKPPEVPPKPNITAESNLYGTNLVPSKGFNLSPGSNVAPYTPPYTASWGLPRNILPSTPVGPCEGMGLTVGLPIVPWGRGREKGAQRLQDVSSYLDPNFTPELLDEVSSPEQLPVPERCDSLQSSVNNVNNDLNIASPEDSKETNTNVSSALEGKKVVLPQLTTAEVSSESEESNETSV</sequence>
<dbReference type="InterPro" id="IPR013320">
    <property type="entry name" value="ConA-like_dom_sf"/>
</dbReference>
<evidence type="ECO:0000259" key="20">
    <source>
        <dbReference type="PROSITE" id="PS50025"/>
    </source>
</evidence>
<dbReference type="InterPro" id="IPR001881">
    <property type="entry name" value="EGF-like_Ca-bd_dom"/>
</dbReference>
<evidence type="ECO:0000259" key="24">
    <source>
        <dbReference type="PROSITE" id="PS50227"/>
    </source>
</evidence>
<keyword evidence="2" id="KW-0217">Developmental protein</keyword>
<proteinExistence type="predicted"/>
<dbReference type="Pfam" id="PF16489">
    <property type="entry name" value="GAIN"/>
    <property type="match status" value="1"/>
</dbReference>
<dbReference type="Gene3D" id="2.60.220.50">
    <property type="match status" value="1"/>
</dbReference>
<dbReference type="EMBL" id="BMAV01026936">
    <property type="protein sequence ID" value="GFS54571.1"/>
    <property type="molecule type" value="Genomic_DNA"/>
</dbReference>
<dbReference type="SMART" id="SM00179">
    <property type="entry name" value="EGF_CA"/>
    <property type="match status" value="2"/>
</dbReference>
<evidence type="ECO:0000259" key="21">
    <source>
        <dbReference type="PROSITE" id="PS50026"/>
    </source>
</evidence>
<dbReference type="PROSITE" id="PS01186">
    <property type="entry name" value="EGF_2"/>
    <property type="match status" value="1"/>
</dbReference>
<evidence type="ECO:0000256" key="3">
    <source>
        <dbReference type="ARBA" id="ARBA00022475"/>
    </source>
</evidence>
<evidence type="ECO:0000256" key="11">
    <source>
        <dbReference type="ARBA" id="ARBA00023157"/>
    </source>
</evidence>
<evidence type="ECO:0000313" key="27">
    <source>
        <dbReference type="Proteomes" id="UP000886998"/>
    </source>
</evidence>
<evidence type="ECO:0000256" key="6">
    <source>
        <dbReference type="ARBA" id="ARBA00022729"/>
    </source>
</evidence>
<dbReference type="Gene3D" id="4.10.1240.10">
    <property type="entry name" value="GPCR, family 2, extracellular hormone receptor domain"/>
    <property type="match status" value="1"/>
</dbReference>
<dbReference type="InterPro" id="IPR000742">
    <property type="entry name" value="EGF"/>
</dbReference>
<dbReference type="SMART" id="SM00181">
    <property type="entry name" value="EGF"/>
    <property type="match status" value="3"/>
</dbReference>
<dbReference type="Gene3D" id="2.60.120.200">
    <property type="match status" value="2"/>
</dbReference>
<dbReference type="Gene3D" id="1.20.1070.10">
    <property type="entry name" value="Rhodopsin 7-helix transmembrane proteins"/>
    <property type="match status" value="1"/>
</dbReference>
<feature type="region of interest" description="Disordered" evidence="18">
    <location>
        <begin position="1398"/>
        <end position="1435"/>
    </location>
</feature>
<dbReference type="InterPro" id="IPR046338">
    <property type="entry name" value="GAIN_dom_sf"/>
</dbReference>
<dbReference type="Pfam" id="PF01825">
    <property type="entry name" value="GPS"/>
    <property type="match status" value="1"/>
</dbReference>
<dbReference type="InterPro" id="IPR036445">
    <property type="entry name" value="GPCR_2_extracell_dom_sf"/>
</dbReference>
<evidence type="ECO:0000256" key="19">
    <source>
        <dbReference type="SAM" id="Phobius"/>
    </source>
</evidence>
<feature type="disulfide bond" evidence="17">
    <location>
        <begin position="595"/>
        <end position="607"/>
    </location>
</feature>
<protein>
    <submittedName>
        <fullName evidence="26">Protocadherin-like wing polarity protein stan</fullName>
    </submittedName>
</protein>
<dbReference type="CDD" id="cd00054">
    <property type="entry name" value="EGF_CA"/>
    <property type="match status" value="2"/>
</dbReference>
<dbReference type="PROSITE" id="PS50221">
    <property type="entry name" value="GAIN_B"/>
    <property type="match status" value="1"/>
</dbReference>
<accession>A0A8X6K1E8</accession>
<dbReference type="InterPro" id="IPR001791">
    <property type="entry name" value="Laminin_G"/>
</dbReference>
<dbReference type="InterPro" id="IPR001879">
    <property type="entry name" value="GPCR_2_extracellular_dom"/>
</dbReference>
<evidence type="ECO:0000256" key="2">
    <source>
        <dbReference type="ARBA" id="ARBA00022473"/>
    </source>
</evidence>
<dbReference type="SMART" id="SM00303">
    <property type="entry name" value="GPS"/>
    <property type="match status" value="1"/>
</dbReference>
<evidence type="ECO:0000259" key="25">
    <source>
        <dbReference type="PROSITE" id="PS50261"/>
    </source>
</evidence>
<dbReference type="FunFam" id="2.60.120.200:FF:000173">
    <property type="entry name" value="Cadherin EGF LAG seven-pass G-type receptor"/>
    <property type="match status" value="1"/>
</dbReference>
<dbReference type="CDD" id="cd00110">
    <property type="entry name" value="LamG"/>
    <property type="match status" value="2"/>
</dbReference>
<dbReference type="GO" id="GO:0007166">
    <property type="term" value="P:cell surface receptor signaling pathway"/>
    <property type="evidence" value="ECO:0007669"/>
    <property type="project" value="InterPro"/>
</dbReference>
<feature type="transmembrane region" description="Helical" evidence="19">
    <location>
        <begin position="1147"/>
        <end position="1166"/>
    </location>
</feature>
<dbReference type="InterPro" id="IPR000203">
    <property type="entry name" value="GPS"/>
</dbReference>
<feature type="domain" description="Laminin G" evidence="20">
    <location>
        <begin position="291"/>
        <end position="455"/>
    </location>
</feature>
<feature type="transmembrane region" description="Helical" evidence="19">
    <location>
        <begin position="1291"/>
        <end position="1313"/>
    </location>
</feature>
<dbReference type="SUPFAM" id="SSF49899">
    <property type="entry name" value="Concanavalin A-like lectins/glucanases"/>
    <property type="match status" value="2"/>
</dbReference>
<keyword evidence="4 16" id="KW-0245">EGF-like domain</keyword>
<evidence type="ECO:0000313" key="26">
    <source>
        <dbReference type="EMBL" id="GFS54571.1"/>
    </source>
</evidence>
<dbReference type="GO" id="GO:0048468">
    <property type="term" value="P:cell development"/>
    <property type="evidence" value="ECO:0007669"/>
    <property type="project" value="UniProtKB-ARBA"/>
</dbReference>
<dbReference type="PROSITE" id="PS50025">
    <property type="entry name" value="LAM_G_DOMAIN"/>
    <property type="match status" value="2"/>
</dbReference>
<dbReference type="Pfam" id="PF00008">
    <property type="entry name" value="EGF"/>
    <property type="match status" value="1"/>
</dbReference>
<comment type="subcellular location">
    <subcellularLocation>
        <location evidence="1">Cell membrane</location>
        <topology evidence="1">Multi-pass membrane protein</topology>
    </subcellularLocation>
</comment>
<dbReference type="CDD" id="cd00055">
    <property type="entry name" value="EGF_Lam"/>
    <property type="match status" value="1"/>
</dbReference>
<feature type="domain" description="Laminin G" evidence="20">
    <location>
        <begin position="50"/>
        <end position="247"/>
    </location>
</feature>
<evidence type="ECO:0000256" key="8">
    <source>
        <dbReference type="ARBA" id="ARBA00022989"/>
    </source>
</evidence>
<keyword evidence="12" id="KW-0675">Receptor</keyword>
<keyword evidence="15 17" id="KW-0424">Laminin EGF-like domain</keyword>
<dbReference type="PROSITE" id="PS50026">
    <property type="entry name" value="EGF_3"/>
    <property type="match status" value="3"/>
</dbReference>
<dbReference type="GO" id="GO:0048513">
    <property type="term" value="P:animal organ development"/>
    <property type="evidence" value="ECO:0007669"/>
    <property type="project" value="UniProtKB-ARBA"/>
</dbReference>
<dbReference type="FunFam" id="2.10.25.10:FF:000011">
    <property type="entry name" value="Cadherin EGF LAG seven-pass G-type receptor"/>
    <property type="match status" value="1"/>
</dbReference>
<gene>
    <name evidence="26" type="primary">stan</name>
    <name evidence="26" type="ORF">TNIN_131151</name>
</gene>
<organism evidence="26 27">
    <name type="scientific">Trichonephila inaurata madagascariensis</name>
    <dbReference type="NCBI Taxonomy" id="2747483"/>
    <lineage>
        <taxon>Eukaryota</taxon>
        <taxon>Metazoa</taxon>
        <taxon>Ecdysozoa</taxon>
        <taxon>Arthropoda</taxon>
        <taxon>Chelicerata</taxon>
        <taxon>Arachnida</taxon>
        <taxon>Araneae</taxon>
        <taxon>Araneomorphae</taxon>
        <taxon>Entelegynae</taxon>
        <taxon>Araneoidea</taxon>
        <taxon>Nephilidae</taxon>
        <taxon>Trichonephila</taxon>
        <taxon>Trichonephila inaurata</taxon>
    </lineage>
</organism>
<dbReference type="PROSITE" id="PS50027">
    <property type="entry name" value="EGF_LAM_2"/>
    <property type="match status" value="1"/>
</dbReference>
<keyword evidence="13" id="KW-0325">Glycoprotein</keyword>
<feature type="transmembrane region" description="Helical" evidence="19">
    <location>
        <begin position="1251"/>
        <end position="1271"/>
    </location>
</feature>
<feature type="transmembrane region" description="Helical" evidence="19">
    <location>
        <begin position="1075"/>
        <end position="1098"/>
    </location>
</feature>
<dbReference type="Gene3D" id="2.170.300.10">
    <property type="entry name" value="Tie2 ligand-binding domain superfamily"/>
    <property type="match status" value="1"/>
</dbReference>
<dbReference type="FunFam" id="2.10.25.10:FF:000122">
    <property type="entry name" value="Protein crumbs homolog 2"/>
    <property type="match status" value="1"/>
</dbReference>
<feature type="domain" description="G-protein coupled receptors family 2 profile 2" evidence="25">
    <location>
        <begin position="1073"/>
        <end position="1343"/>
    </location>
</feature>
<keyword evidence="9" id="KW-0297">G-protein coupled receptor</keyword>
<reference evidence="26" key="1">
    <citation type="submission" date="2020-08" db="EMBL/GenBank/DDBJ databases">
        <title>Multicomponent nature underlies the extraordinary mechanical properties of spider dragline silk.</title>
        <authorList>
            <person name="Kono N."/>
            <person name="Nakamura H."/>
            <person name="Mori M."/>
            <person name="Yoshida Y."/>
            <person name="Ohtoshi R."/>
            <person name="Malay A.D."/>
            <person name="Moran D.A.P."/>
            <person name="Tomita M."/>
            <person name="Numata K."/>
            <person name="Arakawa K."/>
        </authorList>
    </citation>
    <scope>NUCLEOTIDE SEQUENCE</scope>
</reference>
<dbReference type="SUPFAM" id="SSF57196">
    <property type="entry name" value="EGF/Laminin"/>
    <property type="match status" value="2"/>
</dbReference>
<feature type="domain" description="G-protein coupled receptors family 2 profile 1" evidence="24">
    <location>
        <begin position="627"/>
        <end position="700"/>
    </location>
</feature>
<feature type="region of interest" description="Disordered" evidence="18">
    <location>
        <begin position="1542"/>
        <end position="1570"/>
    </location>
</feature>
<evidence type="ECO:0000256" key="5">
    <source>
        <dbReference type="ARBA" id="ARBA00022692"/>
    </source>
</evidence>
<dbReference type="SMART" id="SM00008">
    <property type="entry name" value="HormR"/>
    <property type="match status" value="1"/>
</dbReference>